<dbReference type="InterPro" id="IPR029063">
    <property type="entry name" value="SAM-dependent_MTases_sf"/>
</dbReference>
<dbReference type="SUPFAM" id="SSF53335">
    <property type="entry name" value="S-adenosyl-L-methionine-dependent methyltransferases"/>
    <property type="match status" value="1"/>
</dbReference>
<reference evidence="2 3" key="1">
    <citation type="journal article" date="2011" name="J. Bacteriol.">
        <title>Genome sequence of the verrucomicrobium Opitutus terrae PB90-1, an abundant inhabitant of rice paddy soil ecosystems.</title>
        <authorList>
            <person name="van Passel M.W."/>
            <person name="Kant R."/>
            <person name="Palva A."/>
            <person name="Copeland A."/>
            <person name="Lucas S."/>
            <person name="Lapidus A."/>
            <person name="Glavina del Rio T."/>
            <person name="Pitluck S."/>
            <person name="Goltsman E."/>
            <person name="Clum A."/>
            <person name="Sun H."/>
            <person name="Schmutz J."/>
            <person name="Larimer F.W."/>
            <person name="Land M.L."/>
            <person name="Hauser L."/>
            <person name="Kyrpides N."/>
            <person name="Mikhailova N."/>
            <person name="Richardson P.P."/>
            <person name="Janssen P.H."/>
            <person name="de Vos W.M."/>
            <person name="Smidt H."/>
        </authorList>
    </citation>
    <scope>NUCLEOTIDE SEQUENCE [LARGE SCALE GENOMIC DNA]</scope>
    <source>
        <strain evidence="3">DSM 11246 / JCM 15787 / PB90-1</strain>
    </source>
</reference>
<keyword evidence="3" id="KW-1185">Reference proteome</keyword>
<evidence type="ECO:0000259" key="1">
    <source>
        <dbReference type="Pfam" id="PF13649"/>
    </source>
</evidence>
<dbReference type="Pfam" id="PF13649">
    <property type="entry name" value="Methyltransf_25"/>
    <property type="match status" value="1"/>
</dbReference>
<gene>
    <name evidence="2" type="ordered locus">Oter_4258</name>
</gene>
<accession>B1ZP45</accession>
<dbReference type="AlphaFoldDB" id="B1ZP45"/>
<protein>
    <recommendedName>
        <fullName evidence="1">Methyltransferase domain-containing protein</fullName>
    </recommendedName>
</protein>
<dbReference type="RefSeq" id="WP_012377059.1">
    <property type="nucleotide sequence ID" value="NC_010571.1"/>
</dbReference>
<dbReference type="CDD" id="cd02440">
    <property type="entry name" value="AdoMet_MTases"/>
    <property type="match status" value="1"/>
</dbReference>
<dbReference type="eggNOG" id="COG2890">
    <property type="taxonomic scope" value="Bacteria"/>
</dbReference>
<feature type="domain" description="Methyltransferase" evidence="1">
    <location>
        <begin position="106"/>
        <end position="209"/>
    </location>
</feature>
<dbReference type="Gene3D" id="3.40.50.150">
    <property type="entry name" value="Vaccinia Virus protein VP39"/>
    <property type="match status" value="1"/>
</dbReference>
<dbReference type="InterPro" id="IPR041698">
    <property type="entry name" value="Methyltransf_25"/>
</dbReference>
<sequence>MPAAAERLLAWTDRLMDPTRPPGELRAVALEWYHWGLAQCDVPDEHDGPPGHAFFAGTLLPAGRAISPVGAARCLWEHRRTAVFLRAVDEALRCMRARFPGETLHVLEAGCGPLAPLALPFALRYPRDQVVFTLLDVHPLAIECARRLADQLGVRDSIRAFVVADATRVRFAEADRPHLIACEVLQHALMKEPQVAATLNLAPQLRPGGCFLPEYIDVQAGLFDVGEHYAPPAAGLTDDAIASRGLTPLGSAFSLEAAAVHRLHERAPGRLTGGTVLVPAHHRTRTPLHLFTHLRVFGRHTLRDFESSLNLPQRVNYPAALAERGGELAFDYEISTQPGLRVRT</sequence>
<dbReference type="Proteomes" id="UP000007013">
    <property type="component" value="Chromosome"/>
</dbReference>
<dbReference type="EMBL" id="CP001032">
    <property type="protein sequence ID" value="ACB77531.1"/>
    <property type="molecule type" value="Genomic_DNA"/>
</dbReference>
<organism evidence="2 3">
    <name type="scientific">Opitutus terrae (strain DSM 11246 / JCM 15787 / PB90-1)</name>
    <dbReference type="NCBI Taxonomy" id="452637"/>
    <lineage>
        <taxon>Bacteria</taxon>
        <taxon>Pseudomonadati</taxon>
        <taxon>Verrucomicrobiota</taxon>
        <taxon>Opitutia</taxon>
        <taxon>Opitutales</taxon>
        <taxon>Opitutaceae</taxon>
        <taxon>Opitutus</taxon>
    </lineage>
</organism>
<proteinExistence type="predicted"/>
<evidence type="ECO:0000313" key="2">
    <source>
        <dbReference type="EMBL" id="ACB77531.1"/>
    </source>
</evidence>
<dbReference type="STRING" id="452637.Oter_4258"/>
<name>B1ZP45_OPITP</name>
<dbReference type="KEGG" id="ote:Oter_4258"/>
<dbReference type="OrthoDB" id="1157001at2"/>
<evidence type="ECO:0000313" key="3">
    <source>
        <dbReference type="Proteomes" id="UP000007013"/>
    </source>
</evidence>
<dbReference type="HOGENOM" id="CLU_049591_0_0_0"/>